<dbReference type="Pfam" id="PF01797">
    <property type="entry name" value="Y1_Tnp"/>
    <property type="match status" value="1"/>
</dbReference>
<dbReference type="GO" id="GO:0004803">
    <property type="term" value="F:transposase activity"/>
    <property type="evidence" value="ECO:0007669"/>
    <property type="project" value="InterPro"/>
</dbReference>
<gene>
    <name evidence="2" type="ORF">MUY27_19505</name>
</gene>
<name>A0A9X1X6G7_9SPHI</name>
<dbReference type="PANTHER" id="PTHR36966">
    <property type="entry name" value="REP-ASSOCIATED TYROSINE TRANSPOSASE"/>
    <property type="match status" value="1"/>
</dbReference>
<evidence type="ECO:0000259" key="1">
    <source>
        <dbReference type="SMART" id="SM01321"/>
    </source>
</evidence>
<evidence type="ECO:0000313" key="3">
    <source>
        <dbReference type="Proteomes" id="UP001139450"/>
    </source>
</evidence>
<dbReference type="PANTHER" id="PTHR36966:SF1">
    <property type="entry name" value="REP-ASSOCIATED TYROSINE TRANSPOSASE"/>
    <property type="match status" value="1"/>
</dbReference>
<feature type="domain" description="Transposase IS200-like" evidence="1">
    <location>
        <begin position="11"/>
        <end position="133"/>
    </location>
</feature>
<evidence type="ECO:0000313" key="2">
    <source>
        <dbReference type="EMBL" id="MCJ8211914.1"/>
    </source>
</evidence>
<reference evidence="2" key="1">
    <citation type="submission" date="2022-04" db="EMBL/GenBank/DDBJ databases">
        <title>Mucilaginibacter sp. RS28 isolated from freshwater.</title>
        <authorList>
            <person name="Ko S.-R."/>
        </authorList>
    </citation>
    <scope>NUCLEOTIDE SEQUENCE</scope>
    <source>
        <strain evidence="2">RS28</strain>
    </source>
</reference>
<dbReference type="EMBL" id="JALJEJ010000014">
    <property type="protein sequence ID" value="MCJ8211914.1"/>
    <property type="molecule type" value="Genomic_DNA"/>
</dbReference>
<dbReference type="SUPFAM" id="SSF143422">
    <property type="entry name" value="Transposase IS200-like"/>
    <property type="match status" value="1"/>
</dbReference>
<protein>
    <submittedName>
        <fullName evidence="2">Transposase</fullName>
    </submittedName>
</protein>
<dbReference type="GO" id="GO:0043565">
    <property type="term" value="F:sequence-specific DNA binding"/>
    <property type="evidence" value="ECO:0007669"/>
    <property type="project" value="TreeGrafter"/>
</dbReference>
<organism evidence="2 3">
    <name type="scientific">Mucilaginibacter straminoryzae</name>
    <dbReference type="NCBI Taxonomy" id="2932774"/>
    <lineage>
        <taxon>Bacteria</taxon>
        <taxon>Pseudomonadati</taxon>
        <taxon>Bacteroidota</taxon>
        <taxon>Sphingobacteriia</taxon>
        <taxon>Sphingobacteriales</taxon>
        <taxon>Sphingobacteriaceae</taxon>
        <taxon>Mucilaginibacter</taxon>
    </lineage>
</organism>
<dbReference type="AlphaFoldDB" id="A0A9X1X6G7"/>
<dbReference type="GO" id="GO:0006313">
    <property type="term" value="P:DNA transposition"/>
    <property type="evidence" value="ECO:0007669"/>
    <property type="project" value="InterPro"/>
</dbReference>
<dbReference type="Proteomes" id="UP001139450">
    <property type="component" value="Unassembled WGS sequence"/>
</dbReference>
<dbReference type="SMART" id="SM01321">
    <property type="entry name" value="Y1_Tnp"/>
    <property type="match status" value="1"/>
</dbReference>
<accession>A0A9X1X6G7</accession>
<dbReference type="InterPro" id="IPR052715">
    <property type="entry name" value="RAYT_transposase"/>
</dbReference>
<keyword evidence="3" id="KW-1185">Reference proteome</keyword>
<dbReference type="InterPro" id="IPR002686">
    <property type="entry name" value="Transposase_17"/>
</dbReference>
<dbReference type="NCBIfam" id="NF047646">
    <property type="entry name" value="REP_Tyr_transpos"/>
    <property type="match status" value="1"/>
</dbReference>
<sequence length="167" mass="19333">MTFTIIDWIDIFTRPLYKQIIIDSLDFCCKNKGLNLYAFCLMSNHLHLLVSAKGHYALSDIIRDFKKYTSKKITEAIQNENESRKAWLLNAFSFHASYNKRFQDYKVWQDGYHAVECDSAVILQQKLDYIHHNPVRAHIVAEPQHYLYSSAANYAGEGGLLDVLIAI</sequence>
<dbReference type="Gene3D" id="3.30.70.1290">
    <property type="entry name" value="Transposase IS200-like"/>
    <property type="match status" value="1"/>
</dbReference>
<proteinExistence type="predicted"/>
<dbReference type="InterPro" id="IPR036515">
    <property type="entry name" value="Transposase_17_sf"/>
</dbReference>
<comment type="caution">
    <text evidence="2">The sequence shown here is derived from an EMBL/GenBank/DDBJ whole genome shotgun (WGS) entry which is preliminary data.</text>
</comment>